<keyword evidence="1" id="KW-0472">Membrane</keyword>
<dbReference type="EMBL" id="NEVS01000004">
    <property type="protein sequence ID" value="OZI61544.1"/>
    <property type="molecule type" value="Genomic_DNA"/>
</dbReference>
<evidence type="ECO:0000256" key="1">
    <source>
        <dbReference type="SAM" id="Phobius"/>
    </source>
</evidence>
<dbReference type="AlphaFoldDB" id="A0A261UI08"/>
<protein>
    <submittedName>
        <fullName evidence="2">Uncharacterized protein</fullName>
    </submittedName>
</protein>
<evidence type="ECO:0000313" key="3">
    <source>
        <dbReference type="Proteomes" id="UP000215767"/>
    </source>
</evidence>
<comment type="caution">
    <text evidence="2">The sequence shown here is derived from an EMBL/GenBank/DDBJ whole genome shotgun (WGS) entry which is preliminary data.</text>
</comment>
<dbReference type="Proteomes" id="UP000215767">
    <property type="component" value="Unassembled WGS sequence"/>
</dbReference>
<keyword evidence="1" id="KW-1133">Transmembrane helix</keyword>
<evidence type="ECO:0000313" key="2">
    <source>
        <dbReference type="EMBL" id="OZI61544.1"/>
    </source>
</evidence>
<organism evidence="2 3">
    <name type="scientific">Bordetella genomosp. 11</name>
    <dbReference type="NCBI Taxonomy" id="1416808"/>
    <lineage>
        <taxon>Bacteria</taxon>
        <taxon>Pseudomonadati</taxon>
        <taxon>Pseudomonadota</taxon>
        <taxon>Betaproteobacteria</taxon>
        <taxon>Burkholderiales</taxon>
        <taxon>Alcaligenaceae</taxon>
        <taxon>Bordetella</taxon>
    </lineage>
</organism>
<sequence length="88" mass="9481">MADDPKGGLLVSAKVIVSMVASAFIILGSVLGGCGWVIGLYNGMDKRLTIVEASNARMGDDIRDIKAMLSQLMLNRADNRPETRGWTK</sequence>
<feature type="transmembrane region" description="Helical" evidence="1">
    <location>
        <begin position="15"/>
        <end position="38"/>
    </location>
</feature>
<accession>A0A261UI08</accession>
<dbReference type="RefSeq" id="WP_094842947.1">
    <property type="nucleotide sequence ID" value="NZ_NEVS01000004.1"/>
</dbReference>
<name>A0A261UI08_9BORD</name>
<dbReference type="PROSITE" id="PS51257">
    <property type="entry name" value="PROKAR_LIPOPROTEIN"/>
    <property type="match status" value="1"/>
</dbReference>
<keyword evidence="1" id="KW-0812">Transmembrane</keyword>
<dbReference type="OrthoDB" id="9027682at2"/>
<reference evidence="3" key="1">
    <citation type="submission" date="2017-05" db="EMBL/GenBank/DDBJ databases">
        <title>Complete and WGS of Bordetella genogroups.</title>
        <authorList>
            <person name="Spilker T."/>
            <person name="Lipuma J."/>
        </authorList>
    </citation>
    <scope>NUCLEOTIDE SEQUENCE [LARGE SCALE GENOMIC DNA]</scope>
    <source>
        <strain evidence="3">AU8856</strain>
    </source>
</reference>
<keyword evidence="3" id="KW-1185">Reference proteome</keyword>
<gene>
    <name evidence="2" type="ORF">CAL28_19875</name>
</gene>
<proteinExistence type="predicted"/>